<keyword evidence="1" id="KW-0812">Transmembrane</keyword>
<dbReference type="Proteomes" id="UP000003511">
    <property type="component" value="Unassembled WGS sequence"/>
</dbReference>
<evidence type="ECO:0000313" key="2">
    <source>
        <dbReference type="EMBL" id="CCD40986.1"/>
    </source>
</evidence>
<gene>
    <name evidence="2" type="ORF">BKIR_c84_3573</name>
</gene>
<keyword evidence="1" id="KW-0472">Membrane</keyword>
<evidence type="ECO:0000256" key="1">
    <source>
        <dbReference type="SAM" id="Phobius"/>
    </source>
</evidence>
<comment type="caution">
    <text evidence="2">The sequence shown here is derived from an EMBL/GenBank/DDBJ whole genome shotgun (WGS) entry which is preliminary data.</text>
</comment>
<dbReference type="AlphaFoldDB" id="U3UB39"/>
<proteinExistence type="predicted"/>
<feature type="transmembrane region" description="Helical" evidence="1">
    <location>
        <begin position="58"/>
        <end position="77"/>
    </location>
</feature>
<feature type="transmembrane region" description="Helical" evidence="1">
    <location>
        <begin position="89"/>
        <end position="107"/>
    </location>
</feature>
<organism evidence="2 3">
    <name type="scientific">Candidatus Paraburkholderia kirkii UZHbot1</name>
    <dbReference type="NCBI Taxonomy" id="1055526"/>
    <lineage>
        <taxon>Bacteria</taxon>
        <taxon>Pseudomonadati</taxon>
        <taxon>Pseudomonadota</taxon>
        <taxon>Betaproteobacteria</taxon>
        <taxon>Burkholderiales</taxon>
        <taxon>Burkholderiaceae</taxon>
        <taxon>Paraburkholderia</taxon>
    </lineage>
</organism>
<name>U3UB39_9BURK</name>
<evidence type="ECO:0000313" key="3">
    <source>
        <dbReference type="Proteomes" id="UP000003511"/>
    </source>
</evidence>
<dbReference type="STRING" id="1055526.BKIR_c84_3573"/>
<dbReference type="BioCyc" id="CBUR1055526:G10QW-1741-MONOMER"/>
<dbReference type="HOGENOM" id="CLU_1583480_0_0_4"/>
<keyword evidence="1" id="KW-1133">Transmembrane helix</keyword>
<sequence>MRIARLYAVYLLTFLVGCAYFIGAPFPYSKLTTIREALALQSLGNIGDQVFYFDGPSWSVSAEFFFYAMFPFIAWAIHRLGVGKTVTRIVLAWLLLLALRVGIASRFDTHVAYAFDWWFIYIARTSESSASSMACSSAICSSSKRIPSSGCAFTRAGGPCSRSLYSRF</sequence>
<dbReference type="EMBL" id="CAFE01000269">
    <property type="protein sequence ID" value="CCD40986.1"/>
    <property type="molecule type" value="Genomic_DNA"/>
</dbReference>
<protein>
    <submittedName>
        <fullName evidence="2">WGS project CAFE00000000 data, contig bkir_c84</fullName>
    </submittedName>
</protein>
<feature type="transmembrane region" description="Helical" evidence="1">
    <location>
        <begin position="7"/>
        <end position="28"/>
    </location>
</feature>
<reference evidence="2 3" key="2">
    <citation type="submission" date="2011-10" db="EMBL/GenBank/DDBJ databases">
        <title>Draft genome sequence of Candidatus Burkholderia kirkii.</title>
        <authorList>
            <person name="Carlier A.L."/>
            <person name="Eberl L."/>
        </authorList>
    </citation>
    <scope>NUCLEOTIDE SEQUENCE [LARGE SCALE GENOMIC DNA]</scope>
    <source>
        <strain evidence="2 3">UZHbot1</strain>
    </source>
</reference>
<dbReference type="PROSITE" id="PS51257">
    <property type="entry name" value="PROKAR_LIPOPROTEIN"/>
    <property type="match status" value="1"/>
</dbReference>
<accession>U3UB39</accession>
<reference evidence="2 3" key="1">
    <citation type="submission" date="2011-09" db="EMBL/GenBank/DDBJ databases">
        <authorList>
            <person name="Carlier A."/>
        </authorList>
    </citation>
    <scope>NUCLEOTIDE SEQUENCE [LARGE SCALE GENOMIC DNA]</scope>
    <source>
        <strain evidence="2 3">UZHbot1</strain>
    </source>
</reference>
<keyword evidence="3" id="KW-1185">Reference proteome</keyword>